<dbReference type="CDD" id="cd03507">
    <property type="entry name" value="Delta12-FADS-like"/>
    <property type="match status" value="1"/>
</dbReference>
<dbReference type="PANTHER" id="PTHR19353">
    <property type="entry name" value="FATTY ACID DESATURASE 2"/>
    <property type="match status" value="1"/>
</dbReference>
<protein>
    <submittedName>
        <fullName evidence="3">Omega-6 fatty acid desaturase (Delta-12 desaturase)</fullName>
    </submittedName>
</protein>
<feature type="transmembrane region" description="Helical" evidence="1">
    <location>
        <begin position="61"/>
        <end position="77"/>
    </location>
</feature>
<sequence>MSYVLPDVYVYNCPLYVFIIGVDANSLSNKEDDMSKERQKQLKKNVAPFESSDIISSIKQLINTLLPFFGLWFLAYQSLAVSIWLTLALSICASGFVIRIFIIFHDCTHLAFFKNKKANRILGTITGIITLFPFEKWKREHAIHHATSGNLDKRGTGDIWVMTVDEYVAASFWGRLSYQLYRHPIVMFGLGPLYLYLIVNRFNRKGAKRKERLNTYLINASIVSIYGLLIWLVGWQAFLVIQLPILLIAGALGIWLFYVQHQFEDSYFENEDEWDFVKAAVDGSSYYKLPKILQWVTGSIGYHHVHHLSPRVPNYNLEKAHDMTPPLQHVTTITLSTSLKSIRFRLYDEESRSFVSFQEVKHRLRKKTKSSVQIPKRRPSFQEK</sequence>
<feature type="transmembrane region" description="Helical" evidence="1">
    <location>
        <begin position="185"/>
        <end position="203"/>
    </location>
</feature>
<dbReference type="GO" id="GO:0016717">
    <property type="term" value="F:oxidoreductase activity, acting on paired donors, with oxidation of a pair of donors resulting in the reduction of molecular oxygen to two molecules of water"/>
    <property type="evidence" value="ECO:0007669"/>
    <property type="project" value="TreeGrafter"/>
</dbReference>
<name>A0A4R2P5K0_9BACL</name>
<evidence type="ECO:0000256" key="1">
    <source>
        <dbReference type="SAM" id="Phobius"/>
    </source>
</evidence>
<keyword evidence="4" id="KW-1185">Reference proteome</keyword>
<feature type="transmembrane region" description="Helical" evidence="1">
    <location>
        <begin position="215"/>
        <end position="233"/>
    </location>
</feature>
<accession>A0A4R2P5K0</accession>
<feature type="domain" description="Fatty acid desaturase" evidence="2">
    <location>
        <begin position="84"/>
        <end position="324"/>
    </location>
</feature>
<dbReference type="EMBL" id="SLXK01000010">
    <property type="protein sequence ID" value="TCP29478.1"/>
    <property type="molecule type" value="Genomic_DNA"/>
</dbReference>
<dbReference type="AlphaFoldDB" id="A0A4R2P5K0"/>
<keyword evidence="1" id="KW-1133">Transmembrane helix</keyword>
<proteinExistence type="predicted"/>
<keyword evidence="1" id="KW-0472">Membrane</keyword>
<dbReference type="GO" id="GO:0006629">
    <property type="term" value="P:lipid metabolic process"/>
    <property type="evidence" value="ECO:0007669"/>
    <property type="project" value="InterPro"/>
</dbReference>
<evidence type="ECO:0000259" key="2">
    <source>
        <dbReference type="Pfam" id="PF00487"/>
    </source>
</evidence>
<feature type="transmembrane region" description="Helical" evidence="1">
    <location>
        <begin position="239"/>
        <end position="259"/>
    </location>
</feature>
<dbReference type="Pfam" id="PF00487">
    <property type="entry name" value="FA_desaturase"/>
    <property type="match status" value="1"/>
</dbReference>
<dbReference type="InterPro" id="IPR005804">
    <property type="entry name" value="FA_desaturase_dom"/>
</dbReference>
<feature type="transmembrane region" description="Helical" evidence="1">
    <location>
        <begin position="83"/>
        <end position="105"/>
    </location>
</feature>
<dbReference type="GO" id="GO:0016020">
    <property type="term" value="C:membrane"/>
    <property type="evidence" value="ECO:0007669"/>
    <property type="project" value="TreeGrafter"/>
</dbReference>
<reference evidence="3 4" key="1">
    <citation type="submission" date="2019-03" db="EMBL/GenBank/DDBJ databases">
        <title>Genomic Encyclopedia of Type Strains, Phase IV (KMG-IV): sequencing the most valuable type-strain genomes for metagenomic binning, comparative biology and taxonomic classification.</title>
        <authorList>
            <person name="Goeker M."/>
        </authorList>
    </citation>
    <scope>NUCLEOTIDE SEQUENCE [LARGE SCALE GENOMIC DNA]</scope>
    <source>
        <strain evidence="3 4">DSM 19377</strain>
    </source>
</reference>
<organism evidence="3 4">
    <name type="scientific">Scopulibacillus darangshiensis</name>
    <dbReference type="NCBI Taxonomy" id="442528"/>
    <lineage>
        <taxon>Bacteria</taxon>
        <taxon>Bacillati</taxon>
        <taxon>Bacillota</taxon>
        <taxon>Bacilli</taxon>
        <taxon>Bacillales</taxon>
        <taxon>Sporolactobacillaceae</taxon>
        <taxon>Scopulibacillus</taxon>
    </lineage>
</organism>
<evidence type="ECO:0000313" key="3">
    <source>
        <dbReference type="EMBL" id="TCP29478.1"/>
    </source>
</evidence>
<dbReference type="Proteomes" id="UP000295416">
    <property type="component" value="Unassembled WGS sequence"/>
</dbReference>
<dbReference type="PANTHER" id="PTHR19353:SF73">
    <property type="entry name" value="FATTY ACID DESATURASE"/>
    <property type="match status" value="1"/>
</dbReference>
<evidence type="ECO:0000313" key="4">
    <source>
        <dbReference type="Proteomes" id="UP000295416"/>
    </source>
</evidence>
<comment type="caution">
    <text evidence="3">The sequence shown here is derived from an EMBL/GenBank/DDBJ whole genome shotgun (WGS) entry which is preliminary data.</text>
</comment>
<keyword evidence="1" id="KW-0812">Transmembrane</keyword>
<gene>
    <name evidence="3" type="ORF">EV207_11099</name>
</gene>
<dbReference type="InterPro" id="IPR012171">
    <property type="entry name" value="Fatty_acid_desaturase"/>
</dbReference>